<evidence type="ECO:0000256" key="2">
    <source>
        <dbReference type="ARBA" id="ARBA00022763"/>
    </source>
</evidence>
<dbReference type="OrthoDB" id="342264at2759"/>
<dbReference type="InterPro" id="IPR051579">
    <property type="entry name" value="DDR_Transcriptional_Reg"/>
</dbReference>
<keyword evidence="3" id="KW-0539">Nucleus</keyword>
<dbReference type="GO" id="GO:0006974">
    <property type="term" value="P:DNA damage response"/>
    <property type="evidence" value="ECO:0007669"/>
    <property type="project" value="UniProtKB-KW"/>
</dbReference>
<proteinExistence type="predicted"/>
<organism evidence="7">
    <name type="scientific">Drosophila rhopaloa</name>
    <name type="common">Fruit fly</name>
    <dbReference type="NCBI Taxonomy" id="1041015"/>
    <lineage>
        <taxon>Eukaryota</taxon>
        <taxon>Metazoa</taxon>
        <taxon>Ecdysozoa</taxon>
        <taxon>Arthropoda</taxon>
        <taxon>Hexapoda</taxon>
        <taxon>Insecta</taxon>
        <taxon>Pterygota</taxon>
        <taxon>Neoptera</taxon>
        <taxon>Endopterygota</taxon>
        <taxon>Diptera</taxon>
        <taxon>Brachycera</taxon>
        <taxon>Muscomorpha</taxon>
        <taxon>Ephydroidea</taxon>
        <taxon>Drosophilidae</taxon>
        <taxon>Drosophila</taxon>
        <taxon>Sophophora</taxon>
    </lineage>
</organism>
<gene>
    <name evidence="7" type="primary">LOC108037904</name>
</gene>
<evidence type="ECO:0000256" key="5">
    <source>
        <dbReference type="ARBA" id="ARBA00030146"/>
    </source>
</evidence>
<evidence type="ECO:0000256" key="1">
    <source>
        <dbReference type="ARBA" id="ARBA00004123"/>
    </source>
</evidence>
<keyword evidence="2" id="KW-0227">DNA damage</keyword>
<dbReference type="PANTHER" id="PTHR23196:SF1">
    <property type="entry name" value="PAX-INTERACTING PROTEIN 1"/>
    <property type="match status" value="1"/>
</dbReference>
<evidence type="ECO:0000256" key="4">
    <source>
        <dbReference type="ARBA" id="ARBA00023858"/>
    </source>
</evidence>
<accession>A0A6P4E101</accession>
<name>A0A6P4E101_DRORH</name>
<dbReference type="AlphaFoldDB" id="A0A6P4E101"/>
<dbReference type="InterPro" id="IPR036420">
    <property type="entry name" value="BRCT_dom_sf"/>
</dbReference>
<dbReference type="CDD" id="cd17744">
    <property type="entry name" value="BRCT_MDC1_rpt1"/>
    <property type="match status" value="1"/>
</dbReference>
<dbReference type="RefSeq" id="XP_016970064.1">
    <property type="nucleotide sequence ID" value="XM_017114575.1"/>
</dbReference>
<dbReference type="SUPFAM" id="SSF52113">
    <property type="entry name" value="BRCT domain"/>
    <property type="match status" value="2"/>
</dbReference>
<feature type="domain" description="BRCT" evidence="6">
    <location>
        <begin position="190"/>
        <end position="272"/>
    </location>
</feature>
<dbReference type="PANTHER" id="PTHR23196">
    <property type="entry name" value="PAX TRANSCRIPTION ACTIVATION DOMAIN INTERACTING PROTEIN"/>
    <property type="match status" value="1"/>
</dbReference>
<evidence type="ECO:0000313" key="7">
    <source>
        <dbReference type="RefSeq" id="XP_016970064.1"/>
    </source>
</evidence>
<dbReference type="SMART" id="SM00292">
    <property type="entry name" value="BRCT"/>
    <property type="match status" value="2"/>
</dbReference>
<dbReference type="Pfam" id="PF16770">
    <property type="entry name" value="RTT107_BRCT_5"/>
    <property type="match status" value="1"/>
</dbReference>
<reference evidence="7" key="1">
    <citation type="submission" date="2025-08" db="UniProtKB">
        <authorList>
            <consortium name="RefSeq"/>
        </authorList>
    </citation>
    <scope>IDENTIFICATION</scope>
</reference>
<dbReference type="CDD" id="cd18432">
    <property type="entry name" value="BRCT_PAXIP1_rpt6_like"/>
    <property type="match status" value="1"/>
</dbReference>
<comment type="subcellular location">
    <subcellularLocation>
        <location evidence="1">Nucleus</location>
    </subcellularLocation>
</comment>
<sequence length="288" mass="32842">MCLPCLSPRPWFFYRAFEFLFWQLQFWVLAFLVLVELVDGFSMAASVLSFLSLASSTDRSGATTTRFSQPDPDSLKAFNQYVRKAKTDGKIKIAFTMCNRPALESVLKSLKHVVEITEDPVQCDLLIMDKGERTYKFLIAIASNKPVLSTNWLHSVKKTRTIEVKADHIFSDAKFEETMKFKPLSVLQHTRLLSGLHFMLGEDIIPKPIELKVIIQSAGGKVLTQPPSLAFSVELYVVTTSKDQKFHRRLRNHEKVHFIKTEGVMQALVRHNAELLNEHKAQSLNAIF</sequence>
<protein>
    <recommendedName>
        <fullName evidence="4">PAX-interacting protein 1</fullName>
    </recommendedName>
    <alternativeName>
        <fullName evidence="5">PAX transactivation activation domain-interacting protein</fullName>
    </alternativeName>
</protein>
<evidence type="ECO:0000259" key="6">
    <source>
        <dbReference type="SMART" id="SM00292"/>
    </source>
</evidence>
<dbReference type="InterPro" id="IPR001357">
    <property type="entry name" value="BRCT_dom"/>
</dbReference>
<dbReference type="Gene3D" id="3.40.50.10190">
    <property type="entry name" value="BRCT domain"/>
    <property type="match status" value="2"/>
</dbReference>
<evidence type="ECO:0000256" key="3">
    <source>
        <dbReference type="ARBA" id="ARBA00023242"/>
    </source>
</evidence>
<dbReference type="GO" id="GO:0005634">
    <property type="term" value="C:nucleus"/>
    <property type="evidence" value="ECO:0007669"/>
    <property type="project" value="UniProtKB-SubCell"/>
</dbReference>
<feature type="domain" description="BRCT" evidence="6">
    <location>
        <begin position="83"/>
        <end position="160"/>
    </location>
</feature>